<dbReference type="InterPro" id="IPR019002">
    <property type="entry name" value="Ribosome_biogenesis_Nop16"/>
</dbReference>
<feature type="compositionally biased region" description="Low complexity" evidence="1">
    <location>
        <begin position="418"/>
        <end position="431"/>
    </location>
</feature>
<feature type="region of interest" description="Disordered" evidence="1">
    <location>
        <begin position="56"/>
        <end position="447"/>
    </location>
</feature>
<feature type="compositionally biased region" description="Polar residues" evidence="1">
    <location>
        <begin position="438"/>
        <end position="447"/>
    </location>
</feature>
<feature type="compositionally biased region" description="Basic residues" evidence="1">
    <location>
        <begin position="404"/>
        <end position="414"/>
    </location>
</feature>
<feature type="compositionally biased region" description="Basic and acidic residues" evidence="1">
    <location>
        <begin position="377"/>
        <end position="396"/>
    </location>
</feature>
<dbReference type="Pfam" id="PF09420">
    <property type="entry name" value="Nop16"/>
    <property type="match status" value="1"/>
</dbReference>
<feature type="compositionally biased region" description="Basic and acidic residues" evidence="1">
    <location>
        <begin position="87"/>
        <end position="190"/>
    </location>
</feature>
<dbReference type="InterPro" id="IPR006836">
    <property type="entry name" value="DUF612"/>
</dbReference>
<feature type="region of interest" description="Disordered" evidence="1">
    <location>
        <begin position="1"/>
        <end position="29"/>
    </location>
</feature>
<reference evidence="3" key="1">
    <citation type="submission" date="2020-12" db="UniProtKB">
        <authorList>
            <consortium name="WormBaseParasite"/>
        </authorList>
    </citation>
    <scope>IDENTIFICATION</scope>
    <source>
        <strain evidence="3">MHco3</strain>
    </source>
</reference>
<dbReference type="WBParaSite" id="HCON_00190420-00001">
    <property type="protein sequence ID" value="HCON_00190420-00001"/>
    <property type="gene ID" value="HCON_00190420"/>
</dbReference>
<dbReference type="Proteomes" id="UP000025227">
    <property type="component" value="Unplaced"/>
</dbReference>
<evidence type="ECO:0000256" key="1">
    <source>
        <dbReference type="SAM" id="MobiDB-lite"/>
    </source>
</evidence>
<organism evidence="2 3">
    <name type="scientific">Haemonchus contortus</name>
    <name type="common">Barber pole worm</name>
    <dbReference type="NCBI Taxonomy" id="6289"/>
    <lineage>
        <taxon>Eukaryota</taxon>
        <taxon>Metazoa</taxon>
        <taxon>Ecdysozoa</taxon>
        <taxon>Nematoda</taxon>
        <taxon>Chromadorea</taxon>
        <taxon>Rhabditida</taxon>
        <taxon>Rhabditina</taxon>
        <taxon>Rhabditomorpha</taxon>
        <taxon>Strongyloidea</taxon>
        <taxon>Trichostrongylidae</taxon>
        <taxon>Haemonchus</taxon>
    </lineage>
</organism>
<name>A0A7I4Z579_HAECO</name>
<dbReference type="Pfam" id="PF04747">
    <property type="entry name" value="DUF612"/>
    <property type="match status" value="1"/>
</dbReference>
<feature type="compositionally biased region" description="Basic and acidic residues" evidence="1">
    <location>
        <begin position="211"/>
        <end position="235"/>
    </location>
</feature>
<evidence type="ECO:0000313" key="2">
    <source>
        <dbReference type="Proteomes" id="UP000025227"/>
    </source>
</evidence>
<feature type="compositionally biased region" description="Basic residues" evidence="1">
    <location>
        <begin position="8"/>
        <end position="29"/>
    </location>
</feature>
<dbReference type="OrthoDB" id="285729at2759"/>
<feature type="compositionally biased region" description="Basic and acidic residues" evidence="1">
    <location>
        <begin position="288"/>
        <end position="299"/>
    </location>
</feature>
<evidence type="ECO:0000313" key="3">
    <source>
        <dbReference type="WBParaSite" id="HCON_00190420-00001"/>
    </source>
</evidence>
<keyword evidence="2" id="KW-1185">Reference proteome</keyword>
<dbReference type="AlphaFoldDB" id="A0A7I4Z579"/>
<sequence>MRSPLSVKRPHTNQHATNTRRNRGKLVKNARMRRKQWAHALIYSPDVAAKRKTFHVTAQAPVQKEVSEEERVRRAEKKREKKLLSKQSDEEVRRLELLRKEKEREERRLKREEEKRRQEEIEYQKWQEMQRKKEEKLQREAAEREAAEKKAAEEAKKAREAQLAAEKEKAKKAKKAAENEKKAAESEKLTKTTVSVDKTSPPEQPVAPAAKKVEEEPEKKKKKKEKEQSVEKEAPVKVSNAVETSPPLVEEEKQSKKKGGKTKKTSESDSGFHNGEHDTVLSNDVEDEKTHGKHNETHGKKNKKSKKSEGETIEVANGHITHNVFNQPDHVIDSAPLGNVPDAGFVQVDGEKKKGNKGKKHEKDAQLSMGETETTVEVDHKSTNGHHEHTQEKHETEQDELSLKKNKQKDKKGKQASPTTKEVPKVEVVTELTKDENQSAPSATKSPPIQVHEVTSTANVNGMKETSHTSSTTTSPTQFAQNVEKLISHTMHRSKAEIIEIDPNVTPSNRERVYKLLPKDIIFCSGLLDSHGENYAAMAADPRNIYKENARAIQRKMRIFKESPHYQTYLRAKEEGKTVEEVLADEGQM</sequence>
<proteinExistence type="predicted"/>
<protein>
    <submittedName>
        <fullName evidence="3">MAP7 domain-containing protein 1-like</fullName>
    </submittedName>
</protein>
<accession>A0A7I4Z579</accession>